<keyword evidence="2" id="KW-0472">Membrane</keyword>
<dbReference type="PANTHER" id="PTHR31170">
    <property type="entry name" value="BNAC04G53230D PROTEIN"/>
    <property type="match status" value="1"/>
</dbReference>
<keyword evidence="2" id="KW-0812">Transmembrane</keyword>
<dbReference type="AlphaFoldDB" id="A0A2P6QQ56"/>
<reference evidence="3 4" key="1">
    <citation type="journal article" date="2018" name="Nat. Genet.">
        <title>The Rosa genome provides new insights in the design of modern roses.</title>
        <authorList>
            <person name="Bendahmane M."/>
        </authorList>
    </citation>
    <scope>NUCLEOTIDE SEQUENCE [LARGE SCALE GENOMIC DNA]</scope>
    <source>
        <strain evidence="4">cv. Old Blush</strain>
    </source>
</reference>
<dbReference type="PANTHER" id="PTHR31170:SF17">
    <property type="match status" value="1"/>
</dbReference>
<evidence type="ECO:0000256" key="2">
    <source>
        <dbReference type="SAM" id="Phobius"/>
    </source>
</evidence>
<organism evidence="3 4">
    <name type="scientific">Rosa chinensis</name>
    <name type="common">China rose</name>
    <dbReference type="NCBI Taxonomy" id="74649"/>
    <lineage>
        <taxon>Eukaryota</taxon>
        <taxon>Viridiplantae</taxon>
        <taxon>Streptophyta</taxon>
        <taxon>Embryophyta</taxon>
        <taxon>Tracheophyta</taxon>
        <taxon>Spermatophyta</taxon>
        <taxon>Magnoliopsida</taxon>
        <taxon>eudicotyledons</taxon>
        <taxon>Gunneridae</taxon>
        <taxon>Pentapetalae</taxon>
        <taxon>rosids</taxon>
        <taxon>fabids</taxon>
        <taxon>Rosales</taxon>
        <taxon>Rosaceae</taxon>
        <taxon>Rosoideae</taxon>
        <taxon>Rosoideae incertae sedis</taxon>
        <taxon>Rosa</taxon>
    </lineage>
</organism>
<evidence type="ECO:0000313" key="4">
    <source>
        <dbReference type="Proteomes" id="UP000238479"/>
    </source>
</evidence>
<name>A0A2P6QQ56_ROSCH</name>
<evidence type="ECO:0008006" key="5">
    <source>
        <dbReference type="Google" id="ProtNLM"/>
    </source>
</evidence>
<accession>A0A2P6QQ56</accession>
<feature type="transmembrane region" description="Helical" evidence="2">
    <location>
        <begin position="469"/>
        <end position="489"/>
    </location>
</feature>
<protein>
    <recommendedName>
        <fullName evidence="5">DUF247 domain protein</fullName>
    </recommendedName>
</protein>
<comment type="caution">
    <text evidence="3">The sequence shown here is derived from an EMBL/GenBank/DDBJ whole genome shotgun (WGS) entry which is preliminary data.</text>
</comment>
<sequence length="498" mass="57753">MYANRKSGRDHTVIDVIDDRKKCKNCIFRVPNVLRRQNPEAYTPDVVSIGPFHHYRQKRGNEDGNGGKEGKCEEDFQLMERVKNSYLNEILAHMKNITLEELTAKVIELSDQKNEGAFEERARNFYAERLDHISSKDFIEMMIVDGCFLVQLFRKSNDPKLRAFDDPVFNMDCMFHFLCHDILLLENQLPWFVIHILYGHIIHSSHGHTVDINPGEASLSILILKALSILPSLKHSCATYKTHLKKNKCHCDAHVLHILDLVRASIIIPLTTIEERAHKATDKEGTSSPEEHQVHTGNKDKRDNKAVHEDPDQHQIRTATALSKADIKFEKVERESIMDIRFNKGGWFRNGILEIPQLNVGMSSETLFRNLIAIEQCYHGYSNEITSYAIFMDNLISSNEDMELLCKEKVIGNWMSDEDGCKFFSNLYKDIPHEKFYYVELCEKVNDCYRSKWFTWLALLKSEKFSNPWRILAFGIGIIVLTLTSWNAANNIRIHWHK</sequence>
<dbReference type="OrthoDB" id="672127at2759"/>
<evidence type="ECO:0000313" key="3">
    <source>
        <dbReference type="EMBL" id="PRQ36320.1"/>
    </source>
</evidence>
<dbReference type="STRING" id="74649.A0A2P6QQ56"/>
<dbReference type="EMBL" id="PDCK01000042">
    <property type="protein sequence ID" value="PRQ36320.1"/>
    <property type="molecule type" value="Genomic_DNA"/>
</dbReference>
<keyword evidence="4" id="KW-1185">Reference proteome</keyword>
<dbReference type="Pfam" id="PF03140">
    <property type="entry name" value="DUF247"/>
    <property type="match status" value="1"/>
</dbReference>
<dbReference type="Gramene" id="PRQ36320">
    <property type="protein sequence ID" value="PRQ36320"/>
    <property type="gene ID" value="RchiOBHm_Chr4g0390141"/>
</dbReference>
<keyword evidence="2" id="KW-1133">Transmembrane helix</keyword>
<evidence type="ECO:0000256" key="1">
    <source>
        <dbReference type="SAM" id="MobiDB-lite"/>
    </source>
</evidence>
<dbReference type="Proteomes" id="UP000238479">
    <property type="component" value="Chromosome 4"/>
</dbReference>
<dbReference type="OMA" id="THINVAC"/>
<proteinExistence type="predicted"/>
<gene>
    <name evidence="3" type="ORF">RchiOBHm_Chr4g0390141</name>
</gene>
<dbReference type="InterPro" id="IPR004158">
    <property type="entry name" value="DUF247_pln"/>
</dbReference>
<feature type="region of interest" description="Disordered" evidence="1">
    <location>
        <begin position="279"/>
        <end position="313"/>
    </location>
</feature>